<comment type="caution">
    <text evidence="3">The sequence shown here is derived from an EMBL/GenBank/DDBJ whole genome shotgun (WGS) entry which is preliminary data.</text>
</comment>
<dbReference type="OrthoDB" id="786368at2759"/>
<sequence>MTMCVVPRKGRFLLNISTAIAVASCCIVGGLNAVGVAAAPCYPALFVFGDSLSDTGNGNLTGNIFFTRTSSRPYGETVPGYPFDRFSDGLLLVDFLGSLRKRSPQFSLHRSHSSWMLSITIVNISTRR</sequence>
<name>A0A8T2U3V8_CERRI</name>
<dbReference type="Gene3D" id="3.40.50.1110">
    <property type="entry name" value="SGNH hydrolase"/>
    <property type="match status" value="1"/>
</dbReference>
<keyword evidence="2" id="KW-0812">Transmembrane</keyword>
<proteinExistence type="inferred from homology"/>
<dbReference type="GO" id="GO:0006629">
    <property type="term" value="P:lipid metabolic process"/>
    <property type="evidence" value="ECO:0007669"/>
    <property type="project" value="InterPro"/>
</dbReference>
<feature type="transmembrane region" description="Helical" evidence="2">
    <location>
        <begin position="12"/>
        <end position="34"/>
    </location>
</feature>
<evidence type="ECO:0000313" key="3">
    <source>
        <dbReference type="EMBL" id="KAH7428325.1"/>
    </source>
</evidence>
<comment type="similarity">
    <text evidence="1">Belongs to the 'GDSL' lipolytic enzyme family.</text>
</comment>
<dbReference type="EMBL" id="CM035415">
    <property type="protein sequence ID" value="KAH7428325.1"/>
    <property type="molecule type" value="Genomic_DNA"/>
</dbReference>
<evidence type="ECO:0000256" key="1">
    <source>
        <dbReference type="ARBA" id="ARBA00008668"/>
    </source>
</evidence>
<dbReference type="PANTHER" id="PTHR22835:SF659">
    <property type="entry name" value="GDSL LIPASE_ACYLHYDROLASE, PUTATIVE (AFU_ORTHOLOGUE AFUA_2G00510)-RELATED"/>
    <property type="match status" value="1"/>
</dbReference>
<keyword evidence="2" id="KW-0472">Membrane</keyword>
<keyword evidence="2" id="KW-1133">Transmembrane helix</keyword>
<accession>A0A8T2U3V8</accession>
<evidence type="ECO:0000313" key="4">
    <source>
        <dbReference type="Proteomes" id="UP000825935"/>
    </source>
</evidence>
<keyword evidence="4" id="KW-1185">Reference proteome</keyword>
<dbReference type="PROSITE" id="PS01098">
    <property type="entry name" value="LIPASE_GDSL_SER"/>
    <property type="match status" value="1"/>
</dbReference>
<organism evidence="3 4">
    <name type="scientific">Ceratopteris richardii</name>
    <name type="common">Triangle waterfern</name>
    <dbReference type="NCBI Taxonomy" id="49495"/>
    <lineage>
        <taxon>Eukaryota</taxon>
        <taxon>Viridiplantae</taxon>
        <taxon>Streptophyta</taxon>
        <taxon>Embryophyta</taxon>
        <taxon>Tracheophyta</taxon>
        <taxon>Polypodiopsida</taxon>
        <taxon>Polypodiidae</taxon>
        <taxon>Polypodiales</taxon>
        <taxon>Pteridineae</taxon>
        <taxon>Pteridaceae</taxon>
        <taxon>Parkerioideae</taxon>
        <taxon>Ceratopteris</taxon>
    </lineage>
</organism>
<dbReference type="Proteomes" id="UP000825935">
    <property type="component" value="Chromosome 10"/>
</dbReference>
<evidence type="ECO:0008006" key="5">
    <source>
        <dbReference type="Google" id="ProtNLM"/>
    </source>
</evidence>
<protein>
    <recommendedName>
        <fullName evidence="5">GDSL esterase/lipase</fullName>
    </recommendedName>
</protein>
<gene>
    <name evidence="3" type="ORF">KP509_10G087500</name>
</gene>
<dbReference type="InterPro" id="IPR008265">
    <property type="entry name" value="Lipase_GDSL_AS"/>
</dbReference>
<reference evidence="3" key="1">
    <citation type="submission" date="2021-08" db="EMBL/GenBank/DDBJ databases">
        <title>WGS assembly of Ceratopteris richardii.</title>
        <authorList>
            <person name="Marchant D.B."/>
            <person name="Chen G."/>
            <person name="Jenkins J."/>
            <person name="Shu S."/>
            <person name="Leebens-Mack J."/>
            <person name="Grimwood J."/>
            <person name="Schmutz J."/>
            <person name="Soltis P."/>
            <person name="Soltis D."/>
            <person name="Chen Z.-H."/>
        </authorList>
    </citation>
    <scope>NUCLEOTIDE SEQUENCE</scope>
    <source>
        <strain evidence="3">Whitten #5841</strain>
        <tissue evidence="3">Leaf</tissue>
    </source>
</reference>
<dbReference type="GO" id="GO:0016298">
    <property type="term" value="F:lipase activity"/>
    <property type="evidence" value="ECO:0007669"/>
    <property type="project" value="InterPro"/>
</dbReference>
<evidence type="ECO:0000256" key="2">
    <source>
        <dbReference type="SAM" id="Phobius"/>
    </source>
</evidence>
<dbReference type="InterPro" id="IPR036514">
    <property type="entry name" value="SGNH_hydro_sf"/>
</dbReference>
<dbReference type="AlphaFoldDB" id="A0A8T2U3V8"/>
<dbReference type="PANTHER" id="PTHR22835">
    <property type="entry name" value="ZINC FINGER FYVE DOMAIN CONTAINING PROTEIN"/>
    <property type="match status" value="1"/>
</dbReference>